<sequence length="148" mass="16217">MRTLPTTVPNSTQIRTAPDRSLAIRSQNVTKSSTPVPLVSPSPCTDLLCFTNKLKTYQKADAITKILHIDANEVCEMLEKDKADFVVLATDAGAVPSTKTVIRDVTPWVCIASKTLFVQVVKYGDNNHMSIVTVKRRDNGTRRSGGLD</sequence>
<evidence type="ECO:0000313" key="2">
    <source>
        <dbReference type="Proteomes" id="UP000799444"/>
    </source>
</evidence>
<name>A0A9P4V7M4_9PLEO</name>
<evidence type="ECO:0000313" key="1">
    <source>
        <dbReference type="EMBL" id="KAF2741074.1"/>
    </source>
</evidence>
<keyword evidence="2" id="KW-1185">Reference proteome</keyword>
<dbReference type="SUPFAM" id="SSF55315">
    <property type="entry name" value="L30e-like"/>
    <property type="match status" value="1"/>
</dbReference>
<gene>
    <name evidence="1" type="ORF">EJ04DRAFT_113149</name>
</gene>
<dbReference type="InterPro" id="IPR029064">
    <property type="entry name" value="Ribosomal_eL30-like_sf"/>
</dbReference>
<dbReference type="EMBL" id="ML996098">
    <property type="protein sequence ID" value="KAF2741074.1"/>
    <property type="molecule type" value="Genomic_DNA"/>
</dbReference>
<reference evidence="1" key="1">
    <citation type="journal article" date="2020" name="Stud. Mycol.">
        <title>101 Dothideomycetes genomes: a test case for predicting lifestyles and emergence of pathogens.</title>
        <authorList>
            <person name="Haridas S."/>
            <person name="Albert R."/>
            <person name="Binder M."/>
            <person name="Bloem J."/>
            <person name="Labutti K."/>
            <person name="Salamov A."/>
            <person name="Andreopoulos B."/>
            <person name="Baker S."/>
            <person name="Barry K."/>
            <person name="Bills G."/>
            <person name="Bluhm B."/>
            <person name="Cannon C."/>
            <person name="Castanera R."/>
            <person name="Culley D."/>
            <person name="Daum C."/>
            <person name="Ezra D."/>
            <person name="Gonzalez J."/>
            <person name="Henrissat B."/>
            <person name="Kuo A."/>
            <person name="Liang C."/>
            <person name="Lipzen A."/>
            <person name="Lutzoni F."/>
            <person name="Magnuson J."/>
            <person name="Mondo S."/>
            <person name="Nolan M."/>
            <person name="Ohm R."/>
            <person name="Pangilinan J."/>
            <person name="Park H.-J."/>
            <person name="Ramirez L."/>
            <person name="Alfaro M."/>
            <person name="Sun H."/>
            <person name="Tritt A."/>
            <person name="Yoshinaga Y."/>
            <person name="Zwiers L.-H."/>
            <person name="Turgeon B."/>
            <person name="Goodwin S."/>
            <person name="Spatafora J."/>
            <person name="Crous P."/>
            <person name="Grigoriev I."/>
        </authorList>
    </citation>
    <scope>NUCLEOTIDE SEQUENCE</scope>
    <source>
        <strain evidence="1">CBS 125425</strain>
    </source>
</reference>
<comment type="caution">
    <text evidence="1">The sequence shown here is derived from an EMBL/GenBank/DDBJ whole genome shotgun (WGS) entry which is preliminary data.</text>
</comment>
<proteinExistence type="predicted"/>
<dbReference type="Proteomes" id="UP000799444">
    <property type="component" value="Unassembled WGS sequence"/>
</dbReference>
<dbReference type="AlphaFoldDB" id="A0A9P4V7M4"/>
<protein>
    <submittedName>
        <fullName evidence="1">Uncharacterized protein</fullName>
    </submittedName>
</protein>
<organism evidence="1 2">
    <name type="scientific">Polyplosphaeria fusca</name>
    <dbReference type="NCBI Taxonomy" id="682080"/>
    <lineage>
        <taxon>Eukaryota</taxon>
        <taxon>Fungi</taxon>
        <taxon>Dikarya</taxon>
        <taxon>Ascomycota</taxon>
        <taxon>Pezizomycotina</taxon>
        <taxon>Dothideomycetes</taxon>
        <taxon>Pleosporomycetidae</taxon>
        <taxon>Pleosporales</taxon>
        <taxon>Tetraplosphaeriaceae</taxon>
        <taxon>Polyplosphaeria</taxon>
    </lineage>
</organism>
<accession>A0A9P4V7M4</accession>